<protein>
    <recommendedName>
        <fullName evidence="2">BHLH domain-containing protein</fullName>
    </recommendedName>
</protein>
<dbReference type="Pfam" id="PF00010">
    <property type="entry name" value="HLH"/>
    <property type="match status" value="1"/>
</dbReference>
<evidence type="ECO:0000313" key="4">
    <source>
        <dbReference type="Proteomes" id="UP000037136"/>
    </source>
</evidence>
<dbReference type="Proteomes" id="UP000037136">
    <property type="component" value="Unassembled WGS sequence"/>
</dbReference>
<dbReference type="InterPro" id="IPR011598">
    <property type="entry name" value="bHLH_dom"/>
</dbReference>
<feature type="compositionally biased region" description="Basic and acidic residues" evidence="1">
    <location>
        <begin position="184"/>
        <end position="194"/>
    </location>
</feature>
<dbReference type="Gene3D" id="4.10.280.10">
    <property type="entry name" value="Helix-loop-helix DNA-binding domain"/>
    <property type="match status" value="1"/>
</dbReference>
<proteinExistence type="predicted"/>
<sequence>MMARHAQHQTADEDMQDEGDEVLELPAPALTAPHDFSLPPPPTKSHRIIQIVPRRRPSSSSSPKPGEASGRKMARKTAHSLIERRRRSKMNDEFAELKSLIPACQGEMHKLAILQASIDYIRYLQDCIDRLKGFHYELRHQENYSNSSVTVAPPSPQTIHPFYPVLPSEVDVSNSGTPSPALVHGEEQEQDQHRSMLVSPSTDGRHGQLPPPLDPVRDGVYGYVGSASSACDGRDSPASDVFVTSRKLDPSVHLHHEATAALLMLGHDQRDKRACKRGLSVRDLLIT</sequence>
<reference evidence="3 4" key="2">
    <citation type="journal article" date="2017" name="Sci. Rep.">
        <title>Ant-infecting Ophiocordyceps genomes reveal a high diversity of potential behavioral manipulation genes and a possible major role for enterotoxins.</title>
        <authorList>
            <person name="de Bekker C."/>
            <person name="Ohm R.A."/>
            <person name="Evans H.C."/>
            <person name="Brachmann A."/>
            <person name="Hughes D.P."/>
        </authorList>
    </citation>
    <scope>NUCLEOTIDE SEQUENCE [LARGE SCALE GENOMIC DNA]</scope>
    <source>
        <strain evidence="3 4">SC16a</strain>
    </source>
</reference>
<dbReference type="GO" id="GO:0046983">
    <property type="term" value="F:protein dimerization activity"/>
    <property type="evidence" value="ECO:0007669"/>
    <property type="project" value="InterPro"/>
</dbReference>
<comment type="caution">
    <text evidence="3">The sequence shown here is derived from an EMBL/GenBank/DDBJ whole genome shotgun (WGS) entry which is preliminary data.</text>
</comment>
<dbReference type="PROSITE" id="PS50888">
    <property type="entry name" value="BHLH"/>
    <property type="match status" value="1"/>
</dbReference>
<dbReference type="SUPFAM" id="SSF47459">
    <property type="entry name" value="HLH, helix-loop-helix DNA-binding domain"/>
    <property type="match status" value="1"/>
</dbReference>
<dbReference type="EMBL" id="LAZP02000658">
    <property type="protein sequence ID" value="PFH56114.1"/>
    <property type="molecule type" value="Genomic_DNA"/>
</dbReference>
<dbReference type="OrthoDB" id="4927822at2759"/>
<name>A0A2A9P4L2_OPHUN</name>
<feature type="region of interest" description="Disordered" evidence="1">
    <location>
        <begin position="171"/>
        <end position="213"/>
    </location>
</feature>
<dbReference type="AlphaFoldDB" id="A0A2A9P4L2"/>
<keyword evidence="4" id="KW-1185">Reference proteome</keyword>
<dbReference type="PANTHER" id="PTHR46266">
    <property type="entry name" value="TRANSCRIPTION FACTOR TT8"/>
    <property type="match status" value="1"/>
</dbReference>
<evidence type="ECO:0000313" key="3">
    <source>
        <dbReference type="EMBL" id="PFH56114.1"/>
    </source>
</evidence>
<accession>A0A2A9P4L2</accession>
<evidence type="ECO:0000256" key="1">
    <source>
        <dbReference type="SAM" id="MobiDB-lite"/>
    </source>
</evidence>
<dbReference type="STRING" id="268505.A0A2A9P4L2"/>
<dbReference type="InterPro" id="IPR036638">
    <property type="entry name" value="HLH_DNA-bd_sf"/>
</dbReference>
<feature type="region of interest" description="Disordered" evidence="1">
    <location>
        <begin position="1"/>
        <end position="87"/>
    </location>
</feature>
<dbReference type="PANTHER" id="PTHR46266:SF4">
    <property type="entry name" value="TRANSCRIPTION FACTOR TT8"/>
    <property type="match status" value="1"/>
</dbReference>
<dbReference type="SMART" id="SM00353">
    <property type="entry name" value="HLH"/>
    <property type="match status" value="1"/>
</dbReference>
<feature type="compositionally biased region" description="Basic residues" evidence="1">
    <location>
        <begin position="72"/>
        <end position="87"/>
    </location>
</feature>
<feature type="domain" description="BHLH" evidence="2">
    <location>
        <begin position="74"/>
        <end position="124"/>
    </location>
</feature>
<organism evidence="3 4">
    <name type="scientific">Ophiocordyceps unilateralis</name>
    <name type="common">Zombie-ant fungus</name>
    <name type="synonym">Torrubia unilateralis</name>
    <dbReference type="NCBI Taxonomy" id="268505"/>
    <lineage>
        <taxon>Eukaryota</taxon>
        <taxon>Fungi</taxon>
        <taxon>Dikarya</taxon>
        <taxon>Ascomycota</taxon>
        <taxon>Pezizomycotina</taxon>
        <taxon>Sordariomycetes</taxon>
        <taxon>Hypocreomycetidae</taxon>
        <taxon>Hypocreales</taxon>
        <taxon>Ophiocordycipitaceae</taxon>
        <taxon>Ophiocordyceps</taxon>
    </lineage>
</organism>
<feature type="compositionally biased region" description="Acidic residues" evidence="1">
    <location>
        <begin position="12"/>
        <end position="23"/>
    </location>
</feature>
<evidence type="ECO:0000259" key="2">
    <source>
        <dbReference type="PROSITE" id="PS50888"/>
    </source>
</evidence>
<gene>
    <name evidence="3" type="ORF">XA68_17031</name>
</gene>
<reference evidence="3 4" key="1">
    <citation type="journal article" date="2015" name="BMC Genomics">
        <title>Gene expression during zombie ant biting behavior reflects the complexity underlying fungal parasitic behavioral manipulation.</title>
        <authorList>
            <person name="de Bekker C."/>
            <person name="Ohm R.A."/>
            <person name="Loreto R.G."/>
            <person name="Sebastian A."/>
            <person name="Albert I."/>
            <person name="Merrow M."/>
            <person name="Brachmann A."/>
            <person name="Hughes D.P."/>
        </authorList>
    </citation>
    <scope>NUCLEOTIDE SEQUENCE [LARGE SCALE GENOMIC DNA]</scope>
    <source>
        <strain evidence="3 4">SC16a</strain>
    </source>
</reference>